<dbReference type="RefSeq" id="WP_061179617.1">
    <property type="nucleotide sequence ID" value="NZ_FCOE02000047.1"/>
</dbReference>
<gene>
    <name evidence="2" type="ORF">AWB80_07386</name>
</gene>
<dbReference type="AlphaFoldDB" id="A0A158DSI5"/>
<protein>
    <submittedName>
        <fullName evidence="2">ATPase</fullName>
    </submittedName>
</protein>
<evidence type="ECO:0000313" key="2">
    <source>
        <dbReference type="EMBL" id="SAK97619.1"/>
    </source>
</evidence>
<proteinExistence type="predicted"/>
<dbReference type="Proteomes" id="UP000054911">
    <property type="component" value="Unassembled WGS sequence"/>
</dbReference>
<evidence type="ECO:0000256" key="1">
    <source>
        <dbReference type="SAM" id="MobiDB-lite"/>
    </source>
</evidence>
<keyword evidence="3" id="KW-1185">Reference proteome</keyword>
<feature type="region of interest" description="Disordered" evidence="1">
    <location>
        <begin position="1"/>
        <end position="42"/>
    </location>
</feature>
<dbReference type="EMBL" id="FCOE02000047">
    <property type="protein sequence ID" value="SAK97619.1"/>
    <property type="molecule type" value="Genomic_DNA"/>
</dbReference>
<reference evidence="2" key="1">
    <citation type="submission" date="2016-01" db="EMBL/GenBank/DDBJ databases">
        <authorList>
            <person name="Peeters C."/>
        </authorList>
    </citation>
    <scope>NUCLEOTIDE SEQUENCE [LARGE SCALE GENOMIC DNA]</scope>
    <source>
        <strain evidence="2">LMG 29323</strain>
    </source>
</reference>
<accession>A0A158DSI5</accession>
<evidence type="ECO:0000313" key="3">
    <source>
        <dbReference type="Proteomes" id="UP000054911"/>
    </source>
</evidence>
<name>A0A158DSI5_9BURK</name>
<organism evidence="2 3">
    <name type="scientific">Caballeronia pedi</name>
    <dbReference type="NCBI Taxonomy" id="1777141"/>
    <lineage>
        <taxon>Bacteria</taxon>
        <taxon>Pseudomonadati</taxon>
        <taxon>Pseudomonadota</taxon>
        <taxon>Betaproteobacteria</taxon>
        <taxon>Burkholderiales</taxon>
        <taxon>Burkholderiaceae</taxon>
        <taxon>Caballeronia</taxon>
    </lineage>
</organism>
<sequence>MTPTDPPKTKISGALGAMHLPAEYGEQDQPQPPVRLEASGDSRSVGLVDIDLRKPSITRETATKSRRPNWIALIRAHAAELPGENHIRPANGS</sequence>
<comment type="caution">
    <text evidence="2">The sequence shown here is derived from an EMBL/GenBank/DDBJ whole genome shotgun (WGS) entry which is preliminary data.</text>
</comment>